<reference evidence="2" key="2">
    <citation type="submission" date="2025-09" db="UniProtKB">
        <authorList>
            <consortium name="Ensembl"/>
        </authorList>
    </citation>
    <scope>IDENTIFICATION</scope>
</reference>
<dbReference type="Ensembl" id="ENSPSMT00000001842.1">
    <property type="protein sequence ID" value="ENSPSMP00000001585.1"/>
    <property type="gene ID" value="ENSPSMG00000001203.1"/>
</dbReference>
<sequence length="96" mass="10271">IVLQVQPLCPPPPPRAADPSAPRRVPGREGRAGPPPADQEPCSLQDTLDCFLRSDVTVKPLSFKGGWRLLIPSLLAFRDFIFPGCSLVGSQLPAGN</sequence>
<protein>
    <submittedName>
        <fullName evidence="2">Uncharacterized protein</fullName>
    </submittedName>
</protein>
<dbReference type="Proteomes" id="UP000694414">
    <property type="component" value="Unplaced"/>
</dbReference>
<feature type="region of interest" description="Disordered" evidence="1">
    <location>
        <begin position="9"/>
        <end position="40"/>
    </location>
</feature>
<organism evidence="2 3">
    <name type="scientific">Prolemur simus</name>
    <name type="common">Greater bamboo lemur</name>
    <name type="synonym">Hapalemur simus</name>
    <dbReference type="NCBI Taxonomy" id="1328070"/>
    <lineage>
        <taxon>Eukaryota</taxon>
        <taxon>Metazoa</taxon>
        <taxon>Chordata</taxon>
        <taxon>Craniata</taxon>
        <taxon>Vertebrata</taxon>
        <taxon>Euteleostomi</taxon>
        <taxon>Mammalia</taxon>
        <taxon>Eutheria</taxon>
        <taxon>Euarchontoglires</taxon>
        <taxon>Primates</taxon>
        <taxon>Strepsirrhini</taxon>
        <taxon>Lemuriformes</taxon>
        <taxon>Lemuridae</taxon>
        <taxon>Prolemur</taxon>
    </lineage>
</organism>
<accession>A0A8C8YLT2</accession>
<evidence type="ECO:0000313" key="3">
    <source>
        <dbReference type="Proteomes" id="UP000694414"/>
    </source>
</evidence>
<evidence type="ECO:0000313" key="2">
    <source>
        <dbReference type="Ensembl" id="ENSPSMP00000001585.1"/>
    </source>
</evidence>
<dbReference type="AlphaFoldDB" id="A0A8C8YLT2"/>
<reference evidence="2" key="1">
    <citation type="submission" date="2025-08" db="UniProtKB">
        <authorList>
            <consortium name="Ensembl"/>
        </authorList>
    </citation>
    <scope>IDENTIFICATION</scope>
</reference>
<keyword evidence="3" id="KW-1185">Reference proteome</keyword>
<name>A0A8C8YLT2_PROSS</name>
<evidence type="ECO:0000256" key="1">
    <source>
        <dbReference type="SAM" id="MobiDB-lite"/>
    </source>
</evidence>
<proteinExistence type="predicted"/>